<evidence type="ECO:0000313" key="11">
    <source>
        <dbReference type="EMBL" id="CAG6611936.1"/>
    </source>
</evidence>
<evidence type="ECO:0000256" key="4">
    <source>
        <dbReference type="ARBA" id="ARBA00023054"/>
    </source>
</evidence>
<dbReference type="InterPro" id="IPR022613">
    <property type="entry name" value="CH_CAMSAP_2"/>
</dbReference>
<evidence type="ECO:0000256" key="5">
    <source>
        <dbReference type="ARBA" id="ARBA00023212"/>
    </source>
</evidence>
<dbReference type="Pfam" id="PF08683">
    <property type="entry name" value="CAMSAP_CKK"/>
    <property type="match status" value="1"/>
</dbReference>
<feature type="compositionally biased region" description="Polar residues" evidence="8">
    <location>
        <begin position="513"/>
        <end position="528"/>
    </location>
</feature>
<feature type="compositionally biased region" description="Low complexity" evidence="8">
    <location>
        <begin position="616"/>
        <end position="631"/>
    </location>
</feature>
<dbReference type="InterPro" id="IPR011033">
    <property type="entry name" value="PRC_barrel-like_sf"/>
</dbReference>
<feature type="compositionally biased region" description="Basic residues" evidence="8">
    <location>
        <begin position="1282"/>
        <end position="1295"/>
    </location>
</feature>
<dbReference type="PROSITE" id="PS50021">
    <property type="entry name" value="CH"/>
    <property type="match status" value="1"/>
</dbReference>
<feature type="compositionally biased region" description="Polar residues" evidence="8">
    <location>
        <begin position="1059"/>
        <end position="1075"/>
    </location>
</feature>
<feature type="compositionally biased region" description="Polar residues" evidence="8">
    <location>
        <begin position="591"/>
        <end position="615"/>
    </location>
</feature>
<feature type="compositionally biased region" description="Low complexity" evidence="8">
    <location>
        <begin position="1352"/>
        <end position="1363"/>
    </location>
</feature>
<dbReference type="PANTHER" id="PTHR21595:SF0">
    <property type="entry name" value="PATRONIN"/>
    <property type="match status" value="1"/>
</dbReference>
<reference evidence="11" key="1">
    <citation type="submission" date="2021-05" db="EMBL/GenBank/DDBJ databases">
        <authorList>
            <person name="Alioto T."/>
            <person name="Alioto T."/>
            <person name="Gomez Garrido J."/>
        </authorList>
    </citation>
    <scope>NUCLEOTIDE SEQUENCE</scope>
</reference>
<feature type="region of interest" description="Disordered" evidence="8">
    <location>
        <begin position="727"/>
        <end position="813"/>
    </location>
</feature>
<dbReference type="GO" id="GO:0030507">
    <property type="term" value="F:spectrin binding"/>
    <property type="evidence" value="ECO:0007669"/>
    <property type="project" value="InterPro"/>
</dbReference>
<dbReference type="GO" id="GO:0036449">
    <property type="term" value="C:microtubule minus-end"/>
    <property type="evidence" value="ECO:0007669"/>
    <property type="project" value="TreeGrafter"/>
</dbReference>
<accession>A0A8D8LMS2</accession>
<evidence type="ECO:0000259" key="10">
    <source>
        <dbReference type="PROSITE" id="PS51508"/>
    </source>
</evidence>
<dbReference type="Gene3D" id="3.10.20.360">
    <property type="entry name" value="CKK domain"/>
    <property type="match status" value="1"/>
</dbReference>
<feature type="compositionally biased region" description="Low complexity" evidence="8">
    <location>
        <begin position="1080"/>
        <end position="1142"/>
    </location>
</feature>
<keyword evidence="3 6" id="KW-0493">Microtubule</keyword>
<evidence type="ECO:0000259" key="9">
    <source>
        <dbReference type="PROSITE" id="PS50021"/>
    </source>
</evidence>
<dbReference type="SUPFAM" id="SSF50346">
    <property type="entry name" value="PRC-barrel domain"/>
    <property type="match status" value="1"/>
</dbReference>
<feature type="compositionally biased region" description="Low complexity" evidence="8">
    <location>
        <begin position="985"/>
        <end position="999"/>
    </location>
</feature>
<protein>
    <submittedName>
        <fullName evidence="11">Patronin</fullName>
    </submittedName>
</protein>
<proteinExistence type="inferred from homology"/>
<feature type="compositionally biased region" description="Low complexity" evidence="8">
    <location>
        <begin position="1221"/>
        <end position="1239"/>
    </location>
</feature>
<comment type="similarity">
    <text evidence="6">Belongs to the CAMSAP1 family.</text>
</comment>
<evidence type="ECO:0000256" key="8">
    <source>
        <dbReference type="SAM" id="MobiDB-lite"/>
    </source>
</evidence>
<feature type="compositionally biased region" description="Low complexity" evidence="8">
    <location>
        <begin position="736"/>
        <end position="747"/>
    </location>
</feature>
<feature type="region of interest" description="Disordered" evidence="8">
    <location>
        <begin position="393"/>
        <end position="444"/>
    </location>
</feature>
<dbReference type="FunFam" id="3.10.20.360:FF:000002">
    <property type="entry name" value="Patronin, isoform M"/>
    <property type="match status" value="1"/>
</dbReference>
<evidence type="ECO:0000256" key="3">
    <source>
        <dbReference type="ARBA" id="ARBA00022701"/>
    </source>
</evidence>
<evidence type="ECO:0000256" key="6">
    <source>
        <dbReference type="PROSITE-ProRule" id="PRU00841"/>
    </source>
</evidence>
<dbReference type="InterPro" id="IPR014797">
    <property type="entry name" value="CKK_CAMSAP"/>
</dbReference>
<dbReference type="GO" id="GO:0031122">
    <property type="term" value="P:cytoplasmic microtubule organization"/>
    <property type="evidence" value="ECO:0007669"/>
    <property type="project" value="TreeGrafter"/>
</dbReference>
<keyword evidence="2" id="KW-0963">Cytoplasm</keyword>
<feature type="compositionally biased region" description="Polar residues" evidence="8">
    <location>
        <begin position="541"/>
        <end position="564"/>
    </location>
</feature>
<dbReference type="InterPro" id="IPR031372">
    <property type="entry name" value="CAMSAP_CC1"/>
</dbReference>
<feature type="region of interest" description="Disordered" evidence="8">
    <location>
        <begin position="1435"/>
        <end position="1461"/>
    </location>
</feature>
<dbReference type="CDD" id="cd22249">
    <property type="entry name" value="UDM1_RNF168_RNF169-like"/>
    <property type="match status" value="1"/>
</dbReference>
<feature type="domain" description="CKK" evidence="10">
    <location>
        <begin position="1710"/>
        <end position="1847"/>
    </location>
</feature>
<comment type="subcellular location">
    <subcellularLocation>
        <location evidence="1">Cytoplasm</location>
        <location evidence="1">Cytoskeleton</location>
    </subcellularLocation>
</comment>
<dbReference type="SUPFAM" id="SSF47576">
    <property type="entry name" value="Calponin-homology domain, CH-domain"/>
    <property type="match status" value="1"/>
</dbReference>
<sequence length="1854" mass="204612">MERRTSVSQEGENSYDNRQAKQRATVKWLLSKAYNNKVPENVKEPFYKDHENQEHLKPQLVHSFSNAELYCLALANIYTDPNYHNLNHWGILRALNNKGIYPDKRLTETVLIQTNPLKLSAHLSVMEAIMSLYAKEVATPDRVVAAVERFSPAKEEIPLPSDHEAALVLWINEAVTSLNTRISQENSQSGGSESRVFPRIKDLHELSDGVGLAALVSFYCPEDLPHSSIVLAKVPTVSDCVRNLMLVYNFCAQCLPSPIFHMMPEDVGFMRGSMRSNLVVFLADLFNLLEIHPAQCVRFDRGAAPLTEAFPRNMHGVAHRRCFPPPITGIPDLRSGLDTNSCFTVQPLAQSSPSIVKRYVSNNNNSTAGTAELNGGDESSFVVHRGKSIPTLSSMFQHNSSNNSNSNATSDNVPAGKPSNWEDTRGKTYYAGRRSRRNSLSDDSQLTVENFGGSQENLHFLGRNPDKQVAVHVGSREPTNVQSPRIIAQENRNSTSVHNVLVEAQSDEPIDTSRYTTTPHSRSNSISYPSPAAPLPTATAHQYTPSSRGSTQAAAHNASSSGLQNLLYDPPSPPPTQPSQNQTPPPLSQLHSNQSSTGNNSGANNYYASQSGGVANNNNSTSTNSNSSHSETSSRRMSTFATLPAQHSPGQAKSNTTTWQQQSSGANDGMMNNKNNDDGSVDTSQLMNIRLELEEKRRQIESEKRRAEAVISRQRQKMGKAAFFQAVSKGGGGKGSLNSSPSSSSLKTPDSDPGSARSAPSKEEDESGEGGPAPPQRPLSFQDISEVEQKWSENGGTQGPPFVDHRKSNNNTPETLIDQYQHSIAQIQEMQSDIQRLTQQQHQQQHQQQQNPYHPQQHHPPNSHLIQQPPNNVLIQPPQPVTLHSFAGSGAAQPQPITMNYYAPPGSGSPQPAPQPVYQPTVITCDIVHQPSPPMQQWNNLSYQQQVAPSHHMLTQHVLHQHHPSASPSPPHHEMLMYQQKPVDSQNSQSIVYSSQQQQKPNYFHQQHEQVDRLIRSNDPNQMNQSEPGERFFLHDPHQNNTMSQQHNNMSQQHNAMNTNSSSRKSWNTPSSPQLINFAGVNSHNVSHNNSNSGSAPVYQQQQEQTNNNRNVWNTRNDNNKPNNNNSTSRSNSSNNNFTSQNGRGGDQGGAPTPPPRRSSQVSHAPIPAPPADDMEPQSISFIGTEDEEEDLSQGLSKMNITSGSRTYRIPSPTRQHVRNSISHQQQSLSSSGKQSPISTSTPKGAAQSPVSLASLGAQQGTPQGQPEKGFYISFDDDVAPKRPKPPLRAKKSPKKDRGLTQVLTDSYLHNIENQSGHLNDNGPLGPSHPLSHSPPSKPNVIHSRPNVIHCSSPTSPNSSSGSECTKTYNKYTSGSPAPHQTNGPTQQNGPALIIDPELVNTDPVTMDEMERKKERIMLQSLQRRQQQEEMKIRKELEAQRRRDVEKRKADEKERKKQEMEARRAAILESHRIKKALEKAEMEGDKEALYSLRALQQNLNLNNSHLNNSSSNSSSQGPPRLRGNKPSTSRPRPKTIHIDNHSSSDLADGMITPGSRGGKGSTSNLSDFGDDSRGTSPGRTMGRRGSYKTTSRDPSPSYSEHARTASLHRRAPTRGPRSNFTGSRQHIPQPRKSNSLMNLSGSSCDQDSMLYRGGGGGGDTDSGLGLGTPLRRAPSPHHPSSPSGPGSLPLHRIRNRFDDTVSESGSDYCGPRLYKQPTTKSNRGIILNAVEYCVFPGAVNRDAKHRVLDEIHRSETRHFLILFRDARCQFRALYAYTPDSEDGIEVVKLYGTGPKVVTDRMFDQFFKYNSGGKTFAQIHTKHLTVTIDAFTIHNSLWQGKKVNLPNKRDMSLVI</sequence>
<dbReference type="GO" id="GO:0051011">
    <property type="term" value="F:microtubule minus-end binding"/>
    <property type="evidence" value="ECO:0007669"/>
    <property type="project" value="TreeGrafter"/>
</dbReference>
<dbReference type="InterPro" id="IPR001715">
    <property type="entry name" value="CH_dom"/>
</dbReference>
<dbReference type="SMART" id="SM01051">
    <property type="entry name" value="CAMSAP_CKK"/>
    <property type="match status" value="1"/>
</dbReference>
<feature type="compositionally biased region" description="Low complexity" evidence="8">
    <location>
        <begin position="839"/>
        <end position="855"/>
    </location>
</feature>
<dbReference type="InterPro" id="IPR032940">
    <property type="entry name" value="CAMSAP"/>
</dbReference>
<feature type="compositionally biased region" description="Polar residues" evidence="8">
    <location>
        <begin position="648"/>
        <end position="666"/>
    </location>
</feature>
<dbReference type="InterPro" id="IPR058042">
    <property type="entry name" value="CAMSAP_N"/>
</dbReference>
<feature type="domain" description="Calponin-homology (CH)" evidence="9">
    <location>
        <begin position="161"/>
        <end position="290"/>
    </location>
</feature>
<dbReference type="Pfam" id="PF25532">
    <property type="entry name" value="CH_CAMSAP2_N"/>
    <property type="match status" value="1"/>
</dbReference>
<feature type="compositionally biased region" description="Polar residues" evidence="8">
    <location>
        <begin position="864"/>
        <end position="874"/>
    </location>
</feature>
<feature type="compositionally biased region" description="Low complexity" evidence="8">
    <location>
        <begin position="393"/>
        <end position="412"/>
    </location>
</feature>
<dbReference type="EMBL" id="HBUF01023366">
    <property type="protein sequence ID" value="CAG6611936.1"/>
    <property type="molecule type" value="Transcribed_RNA"/>
</dbReference>
<feature type="region of interest" description="Disordered" evidence="8">
    <location>
        <begin position="503"/>
        <end position="684"/>
    </location>
</feature>
<feature type="compositionally biased region" description="Polar residues" evidence="8">
    <location>
        <begin position="1249"/>
        <end position="1265"/>
    </location>
</feature>
<feature type="region of interest" description="Disordered" evidence="8">
    <location>
        <begin position="1199"/>
        <end position="1301"/>
    </location>
</feature>
<dbReference type="GO" id="GO:0007026">
    <property type="term" value="P:negative regulation of microtubule depolymerization"/>
    <property type="evidence" value="ECO:0007669"/>
    <property type="project" value="TreeGrafter"/>
</dbReference>
<dbReference type="GO" id="GO:0005516">
    <property type="term" value="F:calmodulin binding"/>
    <property type="evidence" value="ECO:0007669"/>
    <property type="project" value="InterPro"/>
</dbReference>
<comment type="domain">
    <text evidence="6">The CKK domain binds microtubules.</text>
</comment>
<feature type="coiled-coil region" evidence="7">
    <location>
        <begin position="686"/>
        <end position="717"/>
    </location>
</feature>
<organism evidence="11">
    <name type="scientific">Cacopsylla melanoneura</name>
    <dbReference type="NCBI Taxonomy" id="428564"/>
    <lineage>
        <taxon>Eukaryota</taxon>
        <taxon>Metazoa</taxon>
        <taxon>Ecdysozoa</taxon>
        <taxon>Arthropoda</taxon>
        <taxon>Hexapoda</taxon>
        <taxon>Insecta</taxon>
        <taxon>Pterygota</taxon>
        <taxon>Neoptera</taxon>
        <taxon>Paraneoptera</taxon>
        <taxon>Hemiptera</taxon>
        <taxon>Sternorrhyncha</taxon>
        <taxon>Psylloidea</taxon>
        <taxon>Psyllidae</taxon>
        <taxon>Psyllinae</taxon>
        <taxon>Cacopsylla</taxon>
    </lineage>
</organism>
<evidence type="ECO:0000256" key="2">
    <source>
        <dbReference type="ARBA" id="ARBA00022490"/>
    </source>
</evidence>
<dbReference type="Pfam" id="PF11971">
    <property type="entry name" value="CAMSAP_CH"/>
    <property type="match status" value="1"/>
</dbReference>
<keyword evidence="4 7" id="KW-0175">Coiled coil</keyword>
<feature type="compositionally biased region" description="Low complexity" evidence="8">
    <location>
        <begin position="1502"/>
        <end position="1516"/>
    </location>
</feature>
<dbReference type="PROSITE" id="PS51508">
    <property type="entry name" value="CKK"/>
    <property type="match status" value="1"/>
</dbReference>
<dbReference type="Pfam" id="PF17095">
    <property type="entry name" value="CAMSAP_CC1"/>
    <property type="match status" value="1"/>
</dbReference>
<feature type="compositionally biased region" description="Low complexity" evidence="8">
    <location>
        <begin position="1039"/>
        <end position="1058"/>
    </location>
</feature>
<feature type="region of interest" description="Disordered" evidence="8">
    <location>
        <begin position="834"/>
        <end position="891"/>
    </location>
</feature>
<feature type="compositionally biased region" description="Low complexity" evidence="8">
    <location>
        <begin position="1667"/>
        <end position="1690"/>
    </location>
</feature>
<evidence type="ECO:0000256" key="7">
    <source>
        <dbReference type="SAM" id="Coils"/>
    </source>
</evidence>
<feature type="compositionally biased region" description="Polar residues" evidence="8">
    <location>
        <begin position="1587"/>
        <end position="1598"/>
    </location>
</feature>
<feature type="region of interest" description="Disordered" evidence="8">
    <location>
        <begin position="1037"/>
        <end position="1178"/>
    </location>
</feature>
<dbReference type="PANTHER" id="PTHR21595">
    <property type="entry name" value="PATRONIN"/>
    <property type="match status" value="1"/>
</dbReference>
<dbReference type="GO" id="GO:0031175">
    <property type="term" value="P:neuron projection development"/>
    <property type="evidence" value="ECO:0007669"/>
    <property type="project" value="InterPro"/>
</dbReference>
<evidence type="ECO:0000256" key="1">
    <source>
        <dbReference type="ARBA" id="ARBA00004245"/>
    </source>
</evidence>
<feature type="region of interest" description="Disordered" evidence="8">
    <location>
        <begin position="981"/>
        <end position="1007"/>
    </location>
</feature>
<dbReference type="InterPro" id="IPR036872">
    <property type="entry name" value="CH_dom_sf"/>
</dbReference>
<feature type="compositionally biased region" description="Pro residues" evidence="8">
    <location>
        <begin position="570"/>
        <end position="587"/>
    </location>
</feature>
<feature type="compositionally biased region" description="Polar residues" evidence="8">
    <location>
        <begin position="1364"/>
        <end position="1390"/>
    </location>
</feature>
<feature type="compositionally biased region" description="Polar residues" evidence="8">
    <location>
        <begin position="1616"/>
        <end position="1646"/>
    </location>
</feature>
<feature type="compositionally biased region" description="Low complexity" evidence="8">
    <location>
        <begin position="1323"/>
        <end position="1335"/>
    </location>
</feature>
<keyword evidence="5" id="KW-0206">Cytoskeleton</keyword>
<dbReference type="InterPro" id="IPR038209">
    <property type="entry name" value="CKK_dom_sf"/>
</dbReference>
<feature type="region of interest" description="Disordered" evidence="8">
    <location>
        <begin position="1502"/>
        <end position="1692"/>
    </location>
</feature>
<feature type="region of interest" description="Disordered" evidence="8">
    <location>
        <begin position="1313"/>
        <end position="1392"/>
    </location>
</feature>
<name>A0A8D8LMS2_9HEMI</name>
<feature type="compositionally biased region" description="Gly residues" evidence="8">
    <location>
        <begin position="1652"/>
        <end position="1666"/>
    </location>
</feature>